<dbReference type="PANTHER" id="PTHR43135">
    <property type="entry name" value="ALPHA-D-RIBOSE 1-METHYLPHOSPHONATE 5-TRIPHOSPHATE DIPHOSPHATASE"/>
    <property type="match status" value="1"/>
</dbReference>
<dbReference type="InterPro" id="IPR011059">
    <property type="entry name" value="Metal-dep_hydrolase_composite"/>
</dbReference>
<gene>
    <name evidence="2" type="ORF">CATMQ487_03410</name>
</gene>
<organism evidence="2 3">
    <name type="scientific">Sphaerotilus microaerophilus</name>
    <dbReference type="NCBI Taxonomy" id="2914710"/>
    <lineage>
        <taxon>Bacteria</taxon>
        <taxon>Pseudomonadati</taxon>
        <taxon>Pseudomonadota</taxon>
        <taxon>Betaproteobacteria</taxon>
        <taxon>Burkholderiales</taxon>
        <taxon>Sphaerotilaceae</taxon>
        <taxon>Sphaerotilus</taxon>
    </lineage>
</organism>
<sequence>MSTTPANRFVLVATEWFDGERRHAHGPTTFKVVDGRLAGLAEGDHGETLAAQGWPLQRVAFLMPGLVDAHVHLFLDGGPTDQATRSAHLKQNVEQLTDAARRSARQNLAAGVTLVRDAGDRHGINNRVRDEACDPLAGLARVRSGGLGVKRAKRYGTFMATDVDDATSIRGSVTKLAEANDEIKLILTGIIDFDAGTVTDEPQFDIPAARLVVETAHACGRKVFAHCSGVKGLDVAVEAGVDAIEHGFFMTREHLLKMRDRGLAWTPTFCPVHFQWAQPDAVGWSANTVGNLRRILDDHAEHLRLADELGVRLLLGTDAGSMGVVHGLALAEEADRFQEAGLGVDAVLRAATSAARWHFGMAQPRLAVGAPWEAVALGASPFGMGKLSQALGRVERVWLGQGA</sequence>
<evidence type="ECO:0000259" key="1">
    <source>
        <dbReference type="Pfam" id="PF01979"/>
    </source>
</evidence>
<proteinExistence type="predicted"/>
<dbReference type="InterPro" id="IPR032466">
    <property type="entry name" value="Metal_Hydrolase"/>
</dbReference>
<dbReference type="Proteomes" id="UP001057498">
    <property type="component" value="Chromosome"/>
</dbReference>
<evidence type="ECO:0000313" key="2">
    <source>
        <dbReference type="EMBL" id="BDI03371.1"/>
    </source>
</evidence>
<evidence type="ECO:0000313" key="3">
    <source>
        <dbReference type="Proteomes" id="UP001057498"/>
    </source>
</evidence>
<reference evidence="2" key="1">
    <citation type="submission" date="2022-04" db="EMBL/GenBank/DDBJ databases">
        <title>Whole genome sequence of Sphaerotilus sp. FB-5.</title>
        <authorList>
            <person name="Takeda M."/>
            <person name="Narihara S."/>
            <person name="Akimoto M."/>
            <person name="Akimoto R."/>
            <person name="Nishiyashiki S."/>
            <person name="Murakami T."/>
        </authorList>
    </citation>
    <scope>NUCLEOTIDE SEQUENCE</scope>
    <source>
        <strain evidence="2">FB-5</strain>
    </source>
</reference>
<dbReference type="PANTHER" id="PTHR43135:SF3">
    <property type="entry name" value="ALPHA-D-RIBOSE 1-METHYLPHOSPHONATE 5-TRIPHOSPHATE DIPHOSPHATASE"/>
    <property type="match status" value="1"/>
</dbReference>
<dbReference type="InterPro" id="IPR006680">
    <property type="entry name" value="Amidohydro-rel"/>
</dbReference>
<accession>A0ABM7YGT9</accession>
<dbReference type="InterPro" id="IPR051781">
    <property type="entry name" value="Metallo-dep_Hydrolase"/>
</dbReference>
<protein>
    <submittedName>
        <fullName evidence="2">Amidohydrolase</fullName>
    </submittedName>
</protein>
<feature type="domain" description="Amidohydrolase-related" evidence="1">
    <location>
        <begin position="61"/>
        <end position="377"/>
    </location>
</feature>
<dbReference type="SUPFAM" id="SSF51556">
    <property type="entry name" value="Metallo-dependent hydrolases"/>
    <property type="match status" value="1"/>
</dbReference>
<dbReference type="Pfam" id="PF01979">
    <property type="entry name" value="Amidohydro_1"/>
    <property type="match status" value="1"/>
</dbReference>
<dbReference type="EMBL" id="AP025730">
    <property type="protein sequence ID" value="BDI03371.1"/>
    <property type="molecule type" value="Genomic_DNA"/>
</dbReference>
<dbReference type="RefSeq" id="WP_251971664.1">
    <property type="nucleotide sequence ID" value="NZ_AP025730.1"/>
</dbReference>
<dbReference type="Gene3D" id="3.20.20.140">
    <property type="entry name" value="Metal-dependent hydrolases"/>
    <property type="match status" value="1"/>
</dbReference>
<dbReference type="Gene3D" id="2.30.40.10">
    <property type="entry name" value="Urease, subunit C, domain 1"/>
    <property type="match status" value="1"/>
</dbReference>
<keyword evidence="3" id="KW-1185">Reference proteome</keyword>
<name>A0ABM7YGT9_9BURK</name>